<proteinExistence type="predicted"/>
<protein>
    <submittedName>
        <fullName evidence="2">Uncharacterized protein</fullName>
    </submittedName>
</protein>
<evidence type="ECO:0000256" key="1">
    <source>
        <dbReference type="SAM" id="MobiDB-lite"/>
    </source>
</evidence>
<gene>
    <name evidence="2" type="ORF">O181_035829</name>
</gene>
<evidence type="ECO:0000313" key="2">
    <source>
        <dbReference type="EMBL" id="MBW0496114.1"/>
    </source>
</evidence>
<organism evidence="2 3">
    <name type="scientific">Austropuccinia psidii MF-1</name>
    <dbReference type="NCBI Taxonomy" id="1389203"/>
    <lineage>
        <taxon>Eukaryota</taxon>
        <taxon>Fungi</taxon>
        <taxon>Dikarya</taxon>
        <taxon>Basidiomycota</taxon>
        <taxon>Pucciniomycotina</taxon>
        <taxon>Pucciniomycetes</taxon>
        <taxon>Pucciniales</taxon>
        <taxon>Sphaerophragmiaceae</taxon>
        <taxon>Austropuccinia</taxon>
    </lineage>
</organism>
<dbReference type="AlphaFoldDB" id="A0A9Q3D3E4"/>
<evidence type="ECO:0000313" key="3">
    <source>
        <dbReference type="Proteomes" id="UP000765509"/>
    </source>
</evidence>
<dbReference type="Proteomes" id="UP000765509">
    <property type="component" value="Unassembled WGS sequence"/>
</dbReference>
<accession>A0A9Q3D3E4</accession>
<comment type="caution">
    <text evidence="2">The sequence shown here is derived from an EMBL/GenBank/DDBJ whole genome shotgun (WGS) entry which is preliminary data.</text>
</comment>
<keyword evidence="3" id="KW-1185">Reference proteome</keyword>
<feature type="compositionally biased region" description="Polar residues" evidence="1">
    <location>
        <begin position="13"/>
        <end position="31"/>
    </location>
</feature>
<dbReference type="EMBL" id="AVOT02013449">
    <property type="protein sequence ID" value="MBW0496114.1"/>
    <property type="molecule type" value="Genomic_DNA"/>
</dbReference>
<feature type="region of interest" description="Disordered" evidence="1">
    <location>
        <begin position="1"/>
        <end position="31"/>
    </location>
</feature>
<name>A0A9Q3D3E4_9BASI</name>
<sequence length="124" mass="13830">MFLPTPIVYPSKGKQQGQIPSGTDSTQGSSISKRQVLDMPMISDPELELSMSSSNRYKSHSEGSNRHLYEPIKSVLHGVEGQRLGNFATNPPRSDQLLAYPEKLLKEEEIVRYSNGWNPLSSKP</sequence>
<reference evidence="2" key="1">
    <citation type="submission" date="2021-03" db="EMBL/GenBank/DDBJ databases">
        <title>Draft genome sequence of rust myrtle Austropuccinia psidii MF-1, a brazilian biotype.</title>
        <authorList>
            <person name="Quecine M.C."/>
            <person name="Pachon D.M.R."/>
            <person name="Bonatelli M.L."/>
            <person name="Correr F.H."/>
            <person name="Franceschini L.M."/>
            <person name="Leite T.F."/>
            <person name="Margarido G.R.A."/>
            <person name="Almeida C.A."/>
            <person name="Ferrarezi J.A."/>
            <person name="Labate C.A."/>
        </authorList>
    </citation>
    <scope>NUCLEOTIDE SEQUENCE</scope>
    <source>
        <strain evidence="2">MF-1</strain>
    </source>
</reference>